<gene>
    <name evidence="1" type="ORF">ACM46_13690</name>
</gene>
<reference evidence="1 2" key="1">
    <citation type="journal article" date="2013" name="Int. J. Syst. Evol. Microbiol.">
        <title>Chryseobacterium angstadtii sp. nov., isolated from a newt tank.</title>
        <authorList>
            <person name="Kirk K.E."/>
            <person name="Hoffman J.A."/>
            <person name="Smith K.A."/>
            <person name="Strahan B.L."/>
            <person name="Failor K.C."/>
            <person name="Krebs J.E."/>
            <person name="Gale A.N."/>
            <person name="Do T.D."/>
            <person name="Sontag T.C."/>
            <person name="Batties A.M."/>
            <person name="Mistiszyn K."/>
            <person name="Newman J.D."/>
        </authorList>
    </citation>
    <scope>NUCLEOTIDE SEQUENCE [LARGE SCALE GENOMIC DNA]</scope>
    <source>
        <strain evidence="1 2">KM</strain>
    </source>
</reference>
<evidence type="ECO:0000313" key="2">
    <source>
        <dbReference type="Proteomes" id="UP000036261"/>
    </source>
</evidence>
<proteinExistence type="predicted"/>
<dbReference type="OrthoDB" id="6315383at2"/>
<sequence length="751" mass="82788">MSIPLNIIYSYFETGDFPTQEQFQASWSSFWHKDDSIPAEKITNLNYTLQNKVDKSVYELHLSDPQAHTAFLAKRDASNLSATDKGAWKSALEIEGIPANIATVDDGVNVGNVHSKSQAVNLFMMNDEFLNAEGKITADKLEALALTRIFKVKEHTLQDFMNNAGAYEYEESDIIAIPSSDAEPKYSLYFYLGNEKNSADNYLNTGVSNVSMSMVEGLEEALRNKLDRPSRDGKYYLRQDRGLTLWSPLPEPNLADVVNRDFYSPKPITFLDGEERPNAMLGMNPTSYSYFFGNMNPAHTGTYNHSFGYNSLSKVTTGECNAAFGSFAGSELTVGECNTFLGAYAGRKAVSGNYNVMVGEETGHETTTGFKNTMVGTAAGYNSTTGALNTLIGHKAGNTTGLGDRNTILGAHSGQGVTGNNNILVGVGAGTNDGAISNKLIIHSNNTLVKYTNTDEGTFGSFQQGALSLALITGDFVERWVKFNGTFSINPARIPVGDSSFNKTFVGNANGQFGWIDRVDSIPLSGTKPGSPLTGNIEMSTEEGCKLYSGSANVRIVDGYIDMSSEASNVLINPMQVAITSGGWNSLKYINMSTELNFIAIKSNHDGPGLVGTDYYGENYIDRSFVQKRWVEEKIKEQVRPYKLYRAILRFTDKDFMPRFIVLENTIGDIEWARKSTGEYTGYLKEAFNENVWINSKINYFDGKEPIDCRASRTDGDTVTLNIYRMYEFRPADLAGEVGIIEIRIYPVTEK</sequence>
<evidence type="ECO:0008006" key="3">
    <source>
        <dbReference type="Google" id="ProtNLM"/>
    </source>
</evidence>
<dbReference type="RefSeq" id="WP_048507241.1">
    <property type="nucleotide sequence ID" value="NZ_LFND01000004.1"/>
</dbReference>
<dbReference type="STRING" id="558151.ACM46_13690"/>
<comment type="caution">
    <text evidence="1">The sequence shown here is derived from an EMBL/GenBank/DDBJ whole genome shotgun (WGS) entry which is preliminary data.</text>
</comment>
<accession>A0A0J7I9B7</accession>
<dbReference type="PATRIC" id="fig|558151.6.peg.2897"/>
<keyword evidence="2" id="KW-1185">Reference proteome</keyword>
<organism evidence="1 2">
    <name type="scientific">Chryseobacterium angstadtii</name>
    <dbReference type="NCBI Taxonomy" id="558151"/>
    <lineage>
        <taxon>Bacteria</taxon>
        <taxon>Pseudomonadati</taxon>
        <taxon>Bacteroidota</taxon>
        <taxon>Flavobacteriia</taxon>
        <taxon>Flavobacteriales</taxon>
        <taxon>Weeksellaceae</taxon>
        <taxon>Chryseobacterium group</taxon>
        <taxon>Chryseobacterium</taxon>
    </lineage>
</organism>
<dbReference type="AlphaFoldDB" id="A0A0J7I9B7"/>
<protein>
    <recommendedName>
        <fullName evidence="3">Peptidase S74 domain-containing protein</fullName>
    </recommendedName>
</protein>
<name>A0A0J7I9B7_9FLAO</name>
<dbReference type="EMBL" id="LFND01000004">
    <property type="protein sequence ID" value="KMQ62998.1"/>
    <property type="molecule type" value="Genomic_DNA"/>
</dbReference>
<dbReference type="Proteomes" id="UP000036261">
    <property type="component" value="Unassembled WGS sequence"/>
</dbReference>
<evidence type="ECO:0000313" key="1">
    <source>
        <dbReference type="EMBL" id="KMQ62998.1"/>
    </source>
</evidence>